<dbReference type="Pfam" id="PF12783">
    <property type="entry name" value="Sec7-like_HUS"/>
    <property type="match status" value="1"/>
</dbReference>
<accession>A0A7J7J3M2</accession>
<sequence>MDAFLVFRSLCKLSMKPLNTDGPPDPKSHELRSKILSLQLLLQILQNAGPVFKSNEMFISAIKQYLCVALSKNGASSVPEVFELSLSIFLILLANFKQHLKRQIEVFFKDIFLFILETASSSFEHKWMVVQALTKVCADAQCVVDIYVNYDCDLGLANIFERLITDLTKIAQGQQAVVYGATPAQEHNIRLKGLECIVSILKCMVEWSNDLYVNPHQQSNLGNEGMPVSADLDTDSGKGSTMASYNSANSLNEPPAALDSPEHFNKKAKKGIAFLQEHGLLGTTAEEIATFFQTEERLDKTVIGDFMGENDKFNKEVMYSYVDLLDFDGIAFVPALRKFLEGFRLPGEAQKIDRLMEKFAARYCQCNLSSFDFDNSVSIKYRQRKC</sequence>
<dbReference type="Pfam" id="PF01369">
    <property type="entry name" value="Sec7"/>
    <property type="match status" value="1"/>
</dbReference>
<dbReference type="EMBL" id="VXIV02003184">
    <property type="protein sequence ID" value="KAF6020246.1"/>
    <property type="molecule type" value="Genomic_DNA"/>
</dbReference>
<dbReference type="SUPFAM" id="SSF48425">
    <property type="entry name" value="Sec7 domain"/>
    <property type="match status" value="1"/>
</dbReference>
<dbReference type="OrthoDB" id="18431at2759"/>
<dbReference type="PANTHER" id="PTHR10663:SF375">
    <property type="entry name" value="LD29171P"/>
    <property type="match status" value="1"/>
</dbReference>
<dbReference type="Gene3D" id="1.10.1000.11">
    <property type="entry name" value="Arf Nucleotide-binding Site Opener,domain 2"/>
    <property type="match status" value="1"/>
</dbReference>
<evidence type="ECO:0000313" key="3">
    <source>
        <dbReference type="Proteomes" id="UP000593567"/>
    </source>
</evidence>
<dbReference type="GO" id="GO:0005085">
    <property type="term" value="F:guanyl-nucleotide exchange factor activity"/>
    <property type="evidence" value="ECO:0007669"/>
    <property type="project" value="InterPro"/>
</dbReference>
<keyword evidence="3" id="KW-1185">Reference proteome</keyword>
<dbReference type="InterPro" id="IPR000904">
    <property type="entry name" value="Sec7_dom"/>
</dbReference>
<dbReference type="PROSITE" id="PS50190">
    <property type="entry name" value="SEC7"/>
    <property type="match status" value="1"/>
</dbReference>
<feature type="domain" description="SEC7" evidence="1">
    <location>
        <begin position="262"/>
        <end position="381"/>
    </location>
</feature>
<dbReference type="InterPro" id="IPR023394">
    <property type="entry name" value="Sec7_C_sf"/>
</dbReference>
<dbReference type="GO" id="GO:0032012">
    <property type="term" value="P:regulation of ARF protein signal transduction"/>
    <property type="evidence" value="ECO:0007669"/>
    <property type="project" value="InterPro"/>
</dbReference>
<organism evidence="2 3">
    <name type="scientific">Bugula neritina</name>
    <name type="common">Brown bryozoan</name>
    <name type="synonym">Sertularia neritina</name>
    <dbReference type="NCBI Taxonomy" id="10212"/>
    <lineage>
        <taxon>Eukaryota</taxon>
        <taxon>Metazoa</taxon>
        <taxon>Spiralia</taxon>
        <taxon>Lophotrochozoa</taxon>
        <taxon>Bryozoa</taxon>
        <taxon>Gymnolaemata</taxon>
        <taxon>Cheilostomatida</taxon>
        <taxon>Flustrina</taxon>
        <taxon>Buguloidea</taxon>
        <taxon>Bugulidae</taxon>
        <taxon>Bugula</taxon>
    </lineage>
</organism>
<evidence type="ECO:0000313" key="2">
    <source>
        <dbReference type="EMBL" id="KAF6020246.1"/>
    </source>
</evidence>
<dbReference type="SMART" id="SM00222">
    <property type="entry name" value="Sec7"/>
    <property type="match status" value="1"/>
</dbReference>
<proteinExistence type="predicted"/>
<comment type="caution">
    <text evidence="2">The sequence shown here is derived from an EMBL/GenBank/DDBJ whole genome shotgun (WGS) entry which is preliminary data.</text>
</comment>
<gene>
    <name evidence="2" type="ORF">EB796_021428</name>
</gene>
<dbReference type="CDD" id="cd00171">
    <property type="entry name" value="Sec7"/>
    <property type="match status" value="1"/>
</dbReference>
<name>A0A7J7J3M2_BUGNE</name>
<dbReference type="InterPro" id="IPR035999">
    <property type="entry name" value="Sec7_dom_sf"/>
</dbReference>
<dbReference type="AlphaFoldDB" id="A0A7J7J3M2"/>
<protein>
    <submittedName>
        <fullName evidence="2">ARFGEF1</fullName>
    </submittedName>
</protein>
<dbReference type="PANTHER" id="PTHR10663">
    <property type="entry name" value="GUANYL-NUCLEOTIDE EXCHANGE FACTOR"/>
    <property type="match status" value="1"/>
</dbReference>
<reference evidence="2" key="1">
    <citation type="submission" date="2020-06" db="EMBL/GenBank/DDBJ databases">
        <title>Draft genome of Bugula neritina, a colonial animal packing powerful symbionts and potential medicines.</title>
        <authorList>
            <person name="Rayko M."/>
        </authorList>
    </citation>
    <scope>NUCLEOTIDE SEQUENCE [LARGE SCALE GENOMIC DNA]</scope>
    <source>
        <strain evidence="2">Kwan_BN1</strain>
    </source>
</reference>
<dbReference type="InterPro" id="IPR032691">
    <property type="entry name" value="Mon2/Sec7/BIG1-like_HUS"/>
</dbReference>
<evidence type="ECO:0000259" key="1">
    <source>
        <dbReference type="PROSITE" id="PS50190"/>
    </source>
</evidence>
<dbReference type="Gene3D" id="1.10.220.20">
    <property type="match status" value="1"/>
</dbReference>
<dbReference type="Proteomes" id="UP000593567">
    <property type="component" value="Unassembled WGS sequence"/>
</dbReference>